<dbReference type="Proteomes" id="UP001164929">
    <property type="component" value="Chromosome 9"/>
</dbReference>
<evidence type="ECO:0000313" key="2">
    <source>
        <dbReference type="Proteomes" id="UP001164929"/>
    </source>
</evidence>
<proteinExistence type="predicted"/>
<reference evidence="1" key="1">
    <citation type="journal article" date="2023" name="Mol. Ecol. Resour.">
        <title>Chromosome-level genome assembly of a triploid poplar Populus alba 'Berolinensis'.</title>
        <authorList>
            <person name="Chen S."/>
            <person name="Yu Y."/>
            <person name="Wang X."/>
            <person name="Wang S."/>
            <person name="Zhang T."/>
            <person name="Zhou Y."/>
            <person name="He R."/>
            <person name="Meng N."/>
            <person name="Wang Y."/>
            <person name="Liu W."/>
            <person name="Liu Z."/>
            <person name="Liu J."/>
            <person name="Guo Q."/>
            <person name="Huang H."/>
            <person name="Sederoff R.R."/>
            <person name="Wang G."/>
            <person name="Qu G."/>
            <person name="Chen S."/>
        </authorList>
    </citation>
    <scope>NUCLEOTIDE SEQUENCE</scope>
    <source>
        <strain evidence="1">SC-2020</strain>
    </source>
</reference>
<protein>
    <submittedName>
        <fullName evidence="1">Uncharacterized protein</fullName>
    </submittedName>
</protein>
<dbReference type="AlphaFoldDB" id="A0AAD6MHE7"/>
<organism evidence="1 2">
    <name type="scientific">Populus alba x Populus x berolinensis</name>
    <dbReference type="NCBI Taxonomy" id="444605"/>
    <lineage>
        <taxon>Eukaryota</taxon>
        <taxon>Viridiplantae</taxon>
        <taxon>Streptophyta</taxon>
        <taxon>Embryophyta</taxon>
        <taxon>Tracheophyta</taxon>
        <taxon>Spermatophyta</taxon>
        <taxon>Magnoliopsida</taxon>
        <taxon>eudicotyledons</taxon>
        <taxon>Gunneridae</taxon>
        <taxon>Pentapetalae</taxon>
        <taxon>rosids</taxon>
        <taxon>fabids</taxon>
        <taxon>Malpighiales</taxon>
        <taxon>Salicaceae</taxon>
        <taxon>Saliceae</taxon>
        <taxon>Populus</taxon>
    </lineage>
</organism>
<dbReference type="EMBL" id="JAQIZT010000009">
    <property type="protein sequence ID" value="KAJ6985548.1"/>
    <property type="molecule type" value="Genomic_DNA"/>
</dbReference>
<name>A0AAD6MHE7_9ROSI</name>
<gene>
    <name evidence="1" type="ORF">NC653_023481</name>
</gene>
<accession>A0AAD6MHE7</accession>
<evidence type="ECO:0000313" key="1">
    <source>
        <dbReference type="EMBL" id="KAJ6985548.1"/>
    </source>
</evidence>
<comment type="caution">
    <text evidence="1">The sequence shown here is derived from an EMBL/GenBank/DDBJ whole genome shotgun (WGS) entry which is preliminary data.</text>
</comment>
<keyword evidence="2" id="KW-1185">Reference proteome</keyword>
<sequence length="65" mass="7569">MYFCFLVKINTRPTLYVREGDSSSECHQQCENTTFRFIGMIDGQENGETMMLIRLKTRKQTGIVT</sequence>